<evidence type="ECO:0000313" key="11">
    <source>
        <dbReference type="Proteomes" id="UP000604481"/>
    </source>
</evidence>
<dbReference type="NCBIfam" id="TIGR01573">
    <property type="entry name" value="cas2"/>
    <property type="match status" value="1"/>
</dbReference>
<evidence type="ECO:0000256" key="7">
    <source>
        <dbReference type="ARBA" id="ARBA00022842"/>
    </source>
</evidence>
<sequence length="96" mass="11351">MSVRRLWLICYDIADDERRQAAARLLLRHGERVQLSAYEIYLRNVELDALLVQLQQVLDPQLDILSAYPLCSWCRNQVHWQGEGRRPEDPGYWQIG</sequence>
<evidence type="ECO:0000256" key="9">
    <source>
        <dbReference type="HAMAP-Rule" id="MF_01471"/>
    </source>
</evidence>
<comment type="similarity">
    <text evidence="2 9">Belongs to the CRISPR-associated endoribonuclease Cas2 protein family.</text>
</comment>
<evidence type="ECO:0000256" key="2">
    <source>
        <dbReference type="ARBA" id="ARBA00009959"/>
    </source>
</evidence>
<gene>
    <name evidence="9 10" type="primary">cas2</name>
    <name evidence="10" type="ORF">INR99_15970</name>
</gene>
<dbReference type="HAMAP" id="MF_01471">
    <property type="entry name" value="Cas2"/>
    <property type="match status" value="1"/>
</dbReference>
<keyword evidence="3 9" id="KW-0540">Nuclease</keyword>
<dbReference type="AlphaFoldDB" id="A0A8J7K336"/>
<dbReference type="InterPro" id="IPR021127">
    <property type="entry name" value="CRISPR_associated_Cas2"/>
</dbReference>
<feature type="binding site" evidence="9">
    <location>
        <position position="12"/>
    </location>
    <ligand>
        <name>Mg(2+)</name>
        <dbReference type="ChEBI" id="CHEBI:18420"/>
        <note>catalytic</note>
    </ligand>
</feature>
<evidence type="ECO:0000256" key="8">
    <source>
        <dbReference type="ARBA" id="ARBA00023118"/>
    </source>
</evidence>
<dbReference type="RefSeq" id="WP_194117385.1">
    <property type="nucleotide sequence ID" value="NZ_JADFUA010000014.1"/>
</dbReference>
<dbReference type="GO" id="GO:0043571">
    <property type="term" value="P:maintenance of CRISPR repeat elements"/>
    <property type="evidence" value="ECO:0007669"/>
    <property type="project" value="UniProtKB-UniRule"/>
</dbReference>
<organism evidence="10 11">
    <name type="scientific">Chitinilyticum piscinae</name>
    <dbReference type="NCBI Taxonomy" id="2866724"/>
    <lineage>
        <taxon>Bacteria</taxon>
        <taxon>Pseudomonadati</taxon>
        <taxon>Pseudomonadota</taxon>
        <taxon>Betaproteobacteria</taxon>
        <taxon>Neisseriales</taxon>
        <taxon>Chitinibacteraceae</taxon>
        <taxon>Chitinilyticum</taxon>
    </lineage>
</organism>
<dbReference type="GO" id="GO:0051607">
    <property type="term" value="P:defense response to virus"/>
    <property type="evidence" value="ECO:0007669"/>
    <property type="project" value="UniProtKB-UniRule"/>
</dbReference>
<keyword evidence="8 9" id="KW-0051">Antiviral defense</keyword>
<keyword evidence="5 9" id="KW-0255">Endonuclease</keyword>
<keyword evidence="6 9" id="KW-0378">Hydrolase</keyword>
<dbReference type="EC" id="3.1.-.-" evidence="9"/>
<dbReference type="Pfam" id="PF09827">
    <property type="entry name" value="CRISPR_Cas2"/>
    <property type="match status" value="1"/>
</dbReference>
<dbReference type="GO" id="GO:0004521">
    <property type="term" value="F:RNA endonuclease activity"/>
    <property type="evidence" value="ECO:0007669"/>
    <property type="project" value="InterPro"/>
</dbReference>
<dbReference type="InterPro" id="IPR019199">
    <property type="entry name" value="Virulence_VapD/CRISPR_Cas2"/>
</dbReference>
<evidence type="ECO:0000256" key="3">
    <source>
        <dbReference type="ARBA" id="ARBA00022722"/>
    </source>
</evidence>
<name>A0A8J7K336_9NEIS</name>
<dbReference type="GO" id="GO:0046872">
    <property type="term" value="F:metal ion binding"/>
    <property type="evidence" value="ECO:0007669"/>
    <property type="project" value="UniProtKB-UniRule"/>
</dbReference>
<dbReference type="Proteomes" id="UP000604481">
    <property type="component" value="Unassembled WGS sequence"/>
</dbReference>
<dbReference type="SUPFAM" id="SSF143430">
    <property type="entry name" value="TTP0101/SSO1404-like"/>
    <property type="match status" value="1"/>
</dbReference>
<dbReference type="PANTHER" id="PTHR34405:SF3">
    <property type="entry name" value="CRISPR-ASSOCIATED ENDORIBONUCLEASE CAS2 3"/>
    <property type="match status" value="1"/>
</dbReference>
<dbReference type="EMBL" id="JADFUA010000014">
    <property type="protein sequence ID" value="MBE9610837.1"/>
    <property type="molecule type" value="Genomic_DNA"/>
</dbReference>
<evidence type="ECO:0000256" key="6">
    <source>
        <dbReference type="ARBA" id="ARBA00022801"/>
    </source>
</evidence>
<comment type="caution">
    <text evidence="10">The sequence shown here is derived from an EMBL/GenBank/DDBJ whole genome shotgun (WGS) entry which is preliminary data.</text>
</comment>
<proteinExistence type="inferred from homology"/>
<comment type="subunit">
    <text evidence="9">Homodimer, forms a heterotetramer with a Cas1 homodimer.</text>
</comment>
<keyword evidence="11" id="KW-1185">Reference proteome</keyword>
<evidence type="ECO:0000256" key="1">
    <source>
        <dbReference type="ARBA" id="ARBA00001946"/>
    </source>
</evidence>
<keyword evidence="7 9" id="KW-0460">Magnesium</keyword>
<reference evidence="10 11" key="1">
    <citation type="submission" date="2020-10" db="EMBL/GenBank/DDBJ databases">
        <title>The genome sequence of Chitinilyticum litopenaei 4Y14.</title>
        <authorList>
            <person name="Liu Y."/>
        </authorList>
    </citation>
    <scope>NUCLEOTIDE SEQUENCE [LARGE SCALE GENOMIC DNA]</scope>
    <source>
        <strain evidence="10 11">4Y14</strain>
    </source>
</reference>
<evidence type="ECO:0000256" key="4">
    <source>
        <dbReference type="ARBA" id="ARBA00022723"/>
    </source>
</evidence>
<dbReference type="Gene3D" id="3.30.70.240">
    <property type="match status" value="1"/>
</dbReference>
<comment type="function">
    <text evidence="9">CRISPR (clustered regularly interspaced short palindromic repeat), is an adaptive immune system that provides protection against mobile genetic elements (viruses, transposable elements and conjugative plasmids). CRISPR clusters contain sequences complementary to antecedent mobile elements and target invading nucleic acids. CRISPR clusters are transcribed and processed into CRISPR RNA (crRNA). Functions as a ssRNA-specific endoribonuclease. Involved in the integration of spacer DNA into the CRISPR cassette.</text>
</comment>
<keyword evidence="4 9" id="KW-0479">Metal-binding</keyword>
<comment type="cofactor">
    <cofactor evidence="1 9">
        <name>Mg(2+)</name>
        <dbReference type="ChEBI" id="CHEBI:18420"/>
    </cofactor>
</comment>
<dbReference type="PANTHER" id="PTHR34405">
    <property type="entry name" value="CRISPR-ASSOCIATED ENDORIBONUCLEASE CAS2"/>
    <property type="match status" value="1"/>
</dbReference>
<evidence type="ECO:0000256" key="5">
    <source>
        <dbReference type="ARBA" id="ARBA00022759"/>
    </source>
</evidence>
<evidence type="ECO:0000313" key="10">
    <source>
        <dbReference type="EMBL" id="MBE9610837.1"/>
    </source>
</evidence>
<accession>A0A8J7K336</accession>
<dbReference type="CDD" id="cd09725">
    <property type="entry name" value="Cas2_I_II_III"/>
    <property type="match status" value="1"/>
</dbReference>
<dbReference type="GO" id="GO:0016787">
    <property type="term" value="F:hydrolase activity"/>
    <property type="evidence" value="ECO:0007669"/>
    <property type="project" value="UniProtKB-KW"/>
</dbReference>
<protein>
    <recommendedName>
        <fullName evidence="9">CRISPR-associated endoribonuclease Cas2</fullName>
        <ecNumber evidence="9">3.1.-.-</ecNumber>
    </recommendedName>
</protein>